<protein>
    <submittedName>
        <fullName evidence="2">Sulfate transporter</fullName>
    </submittedName>
</protein>
<dbReference type="EMBL" id="JXXE01000351">
    <property type="protein sequence ID" value="KIZ40544.1"/>
    <property type="molecule type" value="Genomic_DNA"/>
</dbReference>
<feature type="non-terminal residue" evidence="2">
    <location>
        <position position="98"/>
    </location>
</feature>
<dbReference type="Proteomes" id="UP000032515">
    <property type="component" value="Unassembled WGS sequence"/>
</dbReference>
<dbReference type="Gene3D" id="3.30.750.24">
    <property type="entry name" value="STAS domain"/>
    <property type="match status" value="1"/>
</dbReference>
<feature type="domain" description="STAS" evidence="1">
    <location>
        <begin position="10"/>
        <end position="98"/>
    </location>
</feature>
<dbReference type="RefSeq" id="WP_044413786.1">
    <property type="nucleotide sequence ID" value="NZ_JXXE01000351.1"/>
</dbReference>
<dbReference type="PROSITE" id="PS50801">
    <property type="entry name" value="STAS"/>
    <property type="match status" value="1"/>
</dbReference>
<evidence type="ECO:0000259" key="1">
    <source>
        <dbReference type="PROSITE" id="PS50801"/>
    </source>
</evidence>
<gene>
    <name evidence="2" type="ORF">OO17_17465</name>
</gene>
<dbReference type="PANTHER" id="PTHR35849">
    <property type="entry name" value="BLR2341 PROTEIN"/>
    <property type="match status" value="1"/>
</dbReference>
<evidence type="ECO:0000313" key="2">
    <source>
        <dbReference type="EMBL" id="KIZ40544.1"/>
    </source>
</evidence>
<dbReference type="InterPro" id="IPR058548">
    <property type="entry name" value="MlaB-like_STAS"/>
</dbReference>
<dbReference type="AlphaFoldDB" id="A0A0D7EI72"/>
<accession>A0A0D7EI72</accession>
<dbReference type="InterPro" id="IPR036513">
    <property type="entry name" value="STAS_dom_sf"/>
</dbReference>
<organism evidence="2 3">
    <name type="scientific">Rhodopseudomonas palustris</name>
    <dbReference type="NCBI Taxonomy" id="1076"/>
    <lineage>
        <taxon>Bacteria</taxon>
        <taxon>Pseudomonadati</taxon>
        <taxon>Pseudomonadota</taxon>
        <taxon>Alphaproteobacteria</taxon>
        <taxon>Hyphomicrobiales</taxon>
        <taxon>Nitrobacteraceae</taxon>
        <taxon>Rhodopseudomonas</taxon>
    </lineage>
</organism>
<reference evidence="2 3" key="1">
    <citation type="submission" date="2014-11" db="EMBL/GenBank/DDBJ databases">
        <title>Genomics and ecophysiology of heterotrophic nitrogen fixing bacteria isolated from estuarine surface water.</title>
        <authorList>
            <person name="Bentzon-Tilia M."/>
            <person name="Severin I."/>
            <person name="Hansen L.H."/>
            <person name="Riemann L."/>
        </authorList>
    </citation>
    <scope>NUCLEOTIDE SEQUENCE [LARGE SCALE GENOMIC DNA]</scope>
    <source>
        <strain evidence="2 3">BAL398</strain>
    </source>
</reference>
<dbReference type="SUPFAM" id="SSF52091">
    <property type="entry name" value="SpoIIaa-like"/>
    <property type="match status" value="1"/>
</dbReference>
<dbReference type="InterPro" id="IPR052746">
    <property type="entry name" value="MlaB_ABC_Transporter"/>
</dbReference>
<dbReference type="OrthoDB" id="8239788at2"/>
<evidence type="ECO:0000313" key="3">
    <source>
        <dbReference type="Proteomes" id="UP000032515"/>
    </source>
</evidence>
<sequence>MDIDSDPLRLLRLPADFSIAGIRDIHDLICSTLGSQDALEIDCSGVEKADVTAVQLLLSTAKTAQQQGFRLNLTAISPVLQATIERAGVSSESMGDEA</sequence>
<comment type="caution">
    <text evidence="2">The sequence shown here is derived from an EMBL/GenBank/DDBJ whole genome shotgun (WGS) entry which is preliminary data.</text>
</comment>
<name>A0A0D7EI72_RHOPL</name>
<dbReference type="InterPro" id="IPR002645">
    <property type="entry name" value="STAS_dom"/>
</dbReference>
<proteinExistence type="predicted"/>
<dbReference type="PANTHER" id="PTHR35849:SF2">
    <property type="entry name" value="BLR2341 PROTEIN"/>
    <property type="match status" value="1"/>
</dbReference>
<dbReference type="Pfam" id="PF13466">
    <property type="entry name" value="STAS_2"/>
    <property type="match status" value="1"/>
</dbReference>